<feature type="compositionally biased region" description="Basic and acidic residues" evidence="6">
    <location>
        <begin position="267"/>
        <end position="278"/>
    </location>
</feature>
<dbReference type="GO" id="GO:0016192">
    <property type="term" value="P:vesicle-mediated transport"/>
    <property type="evidence" value="ECO:0007669"/>
    <property type="project" value="UniProtKB-ARBA"/>
</dbReference>
<dbReference type="CDD" id="cd11781">
    <property type="entry name" value="SH3_Sorbs_1"/>
    <property type="match status" value="1"/>
</dbReference>
<comment type="caution">
    <text evidence="10">The sequence shown here is derived from an EMBL/GenBank/DDBJ whole genome shotgun (WGS) entry which is preliminary data.</text>
</comment>
<gene>
    <name evidence="10" type="ORF">O3G_MSEX003241</name>
</gene>
<proteinExistence type="predicted"/>
<feature type="compositionally biased region" description="Pro residues" evidence="6">
    <location>
        <begin position="489"/>
        <end position="500"/>
    </location>
</feature>
<organism evidence="10 11">
    <name type="scientific">Manduca sexta</name>
    <name type="common">Tobacco hawkmoth</name>
    <name type="synonym">Tobacco hornworm</name>
    <dbReference type="NCBI Taxonomy" id="7130"/>
    <lineage>
        <taxon>Eukaryota</taxon>
        <taxon>Metazoa</taxon>
        <taxon>Ecdysozoa</taxon>
        <taxon>Arthropoda</taxon>
        <taxon>Hexapoda</taxon>
        <taxon>Insecta</taxon>
        <taxon>Pterygota</taxon>
        <taxon>Neoptera</taxon>
        <taxon>Endopterygota</taxon>
        <taxon>Lepidoptera</taxon>
        <taxon>Glossata</taxon>
        <taxon>Ditrysia</taxon>
        <taxon>Bombycoidea</taxon>
        <taxon>Sphingidae</taxon>
        <taxon>Sphinginae</taxon>
        <taxon>Sphingini</taxon>
        <taxon>Manduca</taxon>
    </lineage>
</organism>
<evidence type="ECO:0000256" key="6">
    <source>
        <dbReference type="SAM" id="MobiDB-lite"/>
    </source>
</evidence>
<keyword evidence="11" id="KW-1185">Reference proteome</keyword>
<feature type="compositionally biased region" description="Polar residues" evidence="6">
    <location>
        <begin position="256"/>
        <end position="266"/>
    </location>
</feature>
<dbReference type="InterPro" id="IPR001452">
    <property type="entry name" value="SH3_domain"/>
</dbReference>
<keyword evidence="3" id="KW-0965">Cell junction</keyword>
<feature type="coiled-coil region" evidence="5">
    <location>
        <begin position="1456"/>
        <end position="1757"/>
    </location>
</feature>
<dbReference type="PROSITE" id="PS50831">
    <property type="entry name" value="SOHO"/>
    <property type="match status" value="1"/>
</dbReference>
<dbReference type="SMART" id="SM00326">
    <property type="entry name" value="SH3"/>
    <property type="match status" value="3"/>
</dbReference>
<accession>A0A921YRN3</accession>
<feature type="region of interest" description="Disordered" evidence="6">
    <location>
        <begin position="828"/>
        <end position="849"/>
    </location>
</feature>
<evidence type="ECO:0000256" key="2">
    <source>
        <dbReference type="ARBA" id="ARBA00022443"/>
    </source>
</evidence>
<evidence type="ECO:0000313" key="10">
    <source>
        <dbReference type="EMBL" id="KAG6444237.1"/>
    </source>
</evidence>
<evidence type="ECO:0008006" key="12">
    <source>
        <dbReference type="Google" id="ProtNLM"/>
    </source>
</evidence>
<evidence type="ECO:0000256" key="3">
    <source>
        <dbReference type="ARBA" id="ARBA00022949"/>
    </source>
</evidence>
<feature type="domain" description="SH3" evidence="7">
    <location>
        <begin position="1017"/>
        <end position="1076"/>
    </location>
</feature>
<dbReference type="PANTHER" id="PTHR14167:SF116">
    <property type="entry name" value="CAP, ISOFORM AC"/>
    <property type="match status" value="1"/>
</dbReference>
<dbReference type="Pfam" id="PF07653">
    <property type="entry name" value="SH3_2"/>
    <property type="match status" value="1"/>
</dbReference>
<feature type="compositionally biased region" description="Low complexity" evidence="6">
    <location>
        <begin position="1435"/>
        <end position="1444"/>
    </location>
</feature>
<evidence type="ECO:0000259" key="8">
    <source>
        <dbReference type="PROSITE" id="PS50106"/>
    </source>
</evidence>
<protein>
    <recommendedName>
        <fullName evidence="12">CAP</fullName>
    </recommendedName>
</protein>
<evidence type="ECO:0000259" key="9">
    <source>
        <dbReference type="PROSITE" id="PS50831"/>
    </source>
</evidence>
<dbReference type="InterPro" id="IPR050384">
    <property type="entry name" value="Endophilin_SH3RF"/>
</dbReference>
<evidence type="ECO:0000256" key="5">
    <source>
        <dbReference type="SAM" id="Coils"/>
    </source>
</evidence>
<dbReference type="PANTHER" id="PTHR14167">
    <property type="entry name" value="SH3 DOMAIN-CONTAINING"/>
    <property type="match status" value="1"/>
</dbReference>
<feature type="domain" description="SH3" evidence="7">
    <location>
        <begin position="1245"/>
        <end position="1306"/>
    </location>
</feature>
<dbReference type="CDD" id="cd11780">
    <property type="entry name" value="SH3_Sorbs_3"/>
    <property type="match status" value="1"/>
</dbReference>
<reference evidence="10" key="1">
    <citation type="journal article" date="2016" name="Insect Biochem. Mol. Biol.">
        <title>Multifaceted biological insights from a draft genome sequence of the tobacco hornworm moth, Manduca sexta.</title>
        <authorList>
            <person name="Kanost M.R."/>
            <person name="Arrese E.L."/>
            <person name="Cao X."/>
            <person name="Chen Y.R."/>
            <person name="Chellapilla S."/>
            <person name="Goldsmith M.R."/>
            <person name="Grosse-Wilde E."/>
            <person name="Heckel D.G."/>
            <person name="Herndon N."/>
            <person name="Jiang H."/>
            <person name="Papanicolaou A."/>
            <person name="Qu J."/>
            <person name="Soulages J.L."/>
            <person name="Vogel H."/>
            <person name="Walters J."/>
            <person name="Waterhouse R.M."/>
            <person name="Ahn S.J."/>
            <person name="Almeida F.C."/>
            <person name="An C."/>
            <person name="Aqrawi P."/>
            <person name="Bretschneider A."/>
            <person name="Bryant W.B."/>
            <person name="Bucks S."/>
            <person name="Chao H."/>
            <person name="Chevignon G."/>
            <person name="Christen J.M."/>
            <person name="Clarke D.F."/>
            <person name="Dittmer N.T."/>
            <person name="Ferguson L.C.F."/>
            <person name="Garavelou S."/>
            <person name="Gordon K.H.J."/>
            <person name="Gunaratna R.T."/>
            <person name="Han Y."/>
            <person name="Hauser F."/>
            <person name="He Y."/>
            <person name="Heidel-Fischer H."/>
            <person name="Hirsh A."/>
            <person name="Hu Y."/>
            <person name="Jiang H."/>
            <person name="Kalra D."/>
            <person name="Klinner C."/>
            <person name="Konig C."/>
            <person name="Kovar C."/>
            <person name="Kroll A.R."/>
            <person name="Kuwar S.S."/>
            <person name="Lee S.L."/>
            <person name="Lehman R."/>
            <person name="Li K."/>
            <person name="Li Z."/>
            <person name="Liang H."/>
            <person name="Lovelace S."/>
            <person name="Lu Z."/>
            <person name="Mansfield J.H."/>
            <person name="McCulloch K.J."/>
            <person name="Mathew T."/>
            <person name="Morton B."/>
            <person name="Muzny D.M."/>
            <person name="Neunemann D."/>
            <person name="Ongeri F."/>
            <person name="Pauchet Y."/>
            <person name="Pu L.L."/>
            <person name="Pyrousis I."/>
            <person name="Rao X.J."/>
            <person name="Redding A."/>
            <person name="Roesel C."/>
            <person name="Sanchez-Gracia A."/>
            <person name="Schaack S."/>
            <person name="Shukla A."/>
            <person name="Tetreau G."/>
            <person name="Wang Y."/>
            <person name="Xiong G.H."/>
            <person name="Traut W."/>
            <person name="Walsh T.K."/>
            <person name="Worley K.C."/>
            <person name="Wu D."/>
            <person name="Wu W."/>
            <person name="Wu Y.Q."/>
            <person name="Zhang X."/>
            <person name="Zou Z."/>
            <person name="Zucker H."/>
            <person name="Briscoe A.D."/>
            <person name="Burmester T."/>
            <person name="Clem R.J."/>
            <person name="Feyereisen R."/>
            <person name="Grimmelikhuijzen C.J.P."/>
            <person name="Hamodrakas S.J."/>
            <person name="Hansson B.S."/>
            <person name="Huguet E."/>
            <person name="Jermiin L.S."/>
            <person name="Lan Q."/>
            <person name="Lehman H.K."/>
            <person name="Lorenzen M."/>
            <person name="Merzendorfer H."/>
            <person name="Michalopoulos I."/>
            <person name="Morton D.B."/>
            <person name="Muthukrishnan S."/>
            <person name="Oakeshott J.G."/>
            <person name="Palmer W."/>
            <person name="Park Y."/>
            <person name="Passarelli A.L."/>
            <person name="Rozas J."/>
            <person name="Schwartz L.M."/>
            <person name="Smith W."/>
            <person name="Southgate A."/>
            <person name="Vilcinskas A."/>
            <person name="Vogt R."/>
            <person name="Wang P."/>
            <person name="Werren J."/>
            <person name="Yu X.Q."/>
            <person name="Zhou J.J."/>
            <person name="Brown S.J."/>
            <person name="Scherer S.E."/>
            <person name="Richards S."/>
            <person name="Blissard G.W."/>
        </authorList>
    </citation>
    <scope>NUCLEOTIDE SEQUENCE</scope>
</reference>
<feature type="compositionally biased region" description="Pro residues" evidence="6">
    <location>
        <begin position="470"/>
        <end position="480"/>
    </location>
</feature>
<dbReference type="EMBL" id="JH668309">
    <property type="protein sequence ID" value="KAG6444237.1"/>
    <property type="molecule type" value="Genomic_DNA"/>
</dbReference>
<dbReference type="Pfam" id="PF14604">
    <property type="entry name" value="SH3_9"/>
    <property type="match status" value="1"/>
</dbReference>
<sequence>MLKFCSPAARRRQPNAVNPGRKASLSGIREGDVISSINGRPTRSMSNADAHSMLRSAGSILRLGLNEDREMSPRRRSIGKGTELKRPSQLIAEVQAGGATPQAPIYATIRPSQSPQTRYSSSNRASLSSLPAALESTPLVKNVVSNEEPIRFHPTNPFYTTLPSNYSSASKLPVPNGRASYTLDRSKNKDTPSCNDYDSDLKSPTFFTKTSDSNHSSLPYSHYKGSEKVNGHETGAAKFVNDRHNYYTHDSKLHDLNNQSLPSDTKNPFETKRNSDPFEKYLRPESKLNGRCDYDGKTIPISMSDSNFHTKEEITKRSMVTEHKINEIEEVKTIKKIVLNGYESANDSHHEQNVKTSSENKNKAEFDSQRSKHIDDFKPVQQSSSKRERMLLTPTTRGNSYFNSMFTSQEKGPCTSPNNVYQTMTGEYKINSVDTPQPETSVKSPAKSPSTPTSATFNSPTTKPVWRPNAPTPPPPPAPSAAPTSRSPGGPPPPPPPPVWAPGSAGASPQASRKTYRPVHFEETPPTRRKFGNPEQNGCTSGSESEGRLRTSQSAPATGLNNLSSSSSTSRLPRAQNPTVTLLQKAREGQIPRGSSYLQFEKDSARLPRDRPSPPKGDPVHALRKEYASETEAERSDYERGAARKMADAPKKIEGIGPITKDGMPVALRSEVKDPSRWYKKMYDTIHKNKYDNDYVTIRYKSRRGQPPERVLMNKSQYLYFDPRSGYMSEPEGPRPAAWSDAYDSDVTAGPRRRTASVQDDRRVSDVATHYMPANKFSTLASARASQEVYKNQPGRIEDYVPGRSSVVDKEAKQWWDEVMDIFDGQNISSTTSLPQASPKEKKDITSTILSKSNMAKALKESGYESDSTLIFRRREETDAPLSPAERRAAYRDLQAGGEPPIRGFRSPAPPRQEAETAPEPPRRSQLGSYSDTESPRRYVESDVNIHYRCPVRHDPLPLVPERELARQQAEHMKRLYREQRRNKYLQELQDMQNRRHQDNFTPSQKTVVPLNRYDEADKVIAKALYTFNGQTARELSFRKGDIIHVRRQIDSNWYEGEVHGKIGLFPYNYVEIQKGDTVQTPKKPAIVEGRARAKFDFTAQTNLELPLKKGEVVVLTRRIDQNWWEGRNGAKTGIFPDSYVTILQEPSPSKPELKPILSTDKPAASPAAHGLLNGSDKRSMGAHAYTPQHNSAALANAPPATAPLPGYVSKPAQAMTPSERGYGPPSGAGVDLNNTEPLYVDTNAEAVPYRAMYKYRPQNPDELELSEGDTVYVLEKCDDGWYVGSSQRTGRFGTFPAHLIALAVAAAPTAPRHALHAPPSLSTITRSRTHIRTPHDHCPTNDKTLPKTKLKMVETDWREILSFSQKELNQADKEKLCESLSWMEADDIELNFSDLKALFRLSQDMLKYKNEQVNNLLGQVDTMQRKTKNKSTRTETSSRSSNSPLETVAHQKEVIKYNKNILEQLSAEIAELEERKSKLEDKNHGERDSESSRATLSEINDLMQLENEITVKNKHIRKLLSDVKVLEEENSKLKEKISVLKNKLSEATKLIENFTEQLLGINNECTHLKEILGKSEQSKSQLMFEVEALRKELQEKESNKDNTYEEIKSKIQHWKHVARSKKSEIDALVIENEKLKETVAQLTKQVSPKTKKDISTEETATKIKDLQDKLLEASKEIEQSASLINVLREENKKLKDSLEEMTEHSVVNVKNESDDGKEQTLINKLKRKVRNLSISLQGAEEMISVREKELAEISSELQLLQSSDGVKTLIEGLKSKKQQLRIKDEGIKSMVQEINALSQEVNELQLQNETLRRKYNVAPSETISSTGILKHYHDIEQQNMIMREEIKKYENKLINLEMKNRSLNAKLSKLTKVNEKNTTDKIFSSKENFENMPMDGGGEGSVIHKNQNANDVNTKDMNQHEDKELQSMIIENECLRKGLQEILDFLKDNSTTTSGILSLQCPSLETVLRSMEARHTAGWYAPHMTTVMELREALGGKNALLEALHESRKETYQLMTQLSNESKKSSVLEKQLHDIETENYKNAEEQNKTINEVTSPELFEESGMSEKEINCIDFTDQNQIENIITKSDILYDNQLKRSLEHFLDKFKKLYEKMTSIFVVSVDNQNQWSIKEEQYKAEIQNLKTQLQQDDDVSEVSPGIVPFPNINILERKCKYLEESYKYIRTQNENIKNENFESKKELMVTTFEYETQIQKFILSITNLTNKLRNSISLDLFWKQNKALNEVVLKYRKVLENVNNKSNTTDLVKYLENDKIEIISRFQKQLHDNDNLSSDEKQKFVFELQDSIVQTQLNRVISELETSENKIIKLEESYKELQELQGKIIDDTVAAMTKEDFDLVKRQLKDITEENKILREQCQHMESQLDIALLQLQEHQQQQHNNDMELNILRHQILDLQSTGNNKAILARLSSEVLVTHLQVSEGLKKIESLTSDLNKEKERRIKAEELLKSNQKVFDVSVFRYETKFKYLFEVMQVLRQQYQGCLPLSSIENYIDKREDLSRKTHAVDQTLSDIEDLQSSLIIKHTVFDQILDVSKNKCLIDEDSCPHKIKYIVLQSTHARQLDHLTQKLQSSEQARDELIKQCNNLEKSLLLLNQSFGKTTLNMNIKIDAKEINESNIEVEDVSTDDESSSRKNGTITLTKPLLLKPNPCSEIINNTLQEKKTNLPNNAQDNFVKKHSPQDPSNVETKVANVLTQTTPLKVDTSNKHVQTDEDKAVNELKIYSNSLKIDNDKKVKELREAMTLARIRTEENLKLNSEKIGLESDIQTLQQSNIERDHSNEKLRITIEELRKQINDLKSTQFAEQSMVRDVMNEENKSLLLALKQLENDKNILAAEYKELLNKEREEYSKNVKTLQEKILELQTEIDKGGDNKSINDETIKESFKKYTMNITDLKNKCFRLQSELDECKNEVSVFQSECDRWKDLASERLHKMEQLNSQLEERHSHEVEAYKAENQHWLSQLNETQKEHMELRSRLTEQKTLYLKQLAEKDAHIEQLRSIINSLKAQILNMQTMLSVNDPSFDLTAIVEVEESTDAMSQHGFDKLEIKFDSATDLNEFQGDIVTLPGSSSTIWQETIIDRLRRDKQLAAKQNTILRRQIKALAARERRSRLDAQNLKNQIFRISTSGSKVATGESAAMQSKIASLQAQLTSARRDTQSNVALWDKWKRAQQASERWQARYEEKCQEVQKLEASTTLAKSAVVRLEREKRVLLSRISEIKNDSQLAIEKQDAEPLEKPHRSMTDTNLSARDTSTPTISTHALLERIQAQQRRIVALELAERGNEHLVSEYEKSLAEITSLKGQVLKLESTLLESQLKTPLKTTVSDSQPELEYWKSYCEMLKEENVQLTMKINALDSAPTTAHQHRVNDLEQTVLTLRGLVSKLQADQKTVNVYKKADSRPSSGRSNTEKTRSQLESYRIEIANLKRSILDKDLLLEKSKEMLKIAAEREDELLRENSLLRRRLEDLTKSREGFLSA</sequence>
<feature type="compositionally biased region" description="Basic and acidic residues" evidence="6">
    <location>
        <begin position="3246"/>
        <end position="3257"/>
    </location>
</feature>
<feature type="compositionally biased region" description="Low complexity" evidence="6">
    <location>
        <begin position="501"/>
        <end position="512"/>
    </location>
</feature>
<evidence type="ECO:0000259" key="7">
    <source>
        <dbReference type="PROSITE" id="PS50002"/>
    </source>
</evidence>
<feature type="compositionally biased region" description="Polar residues" evidence="6">
    <location>
        <begin position="110"/>
        <end position="119"/>
    </location>
</feature>
<dbReference type="FunFam" id="2.30.30.40:FF:000072">
    <property type="entry name" value="Unconventional Myosin IB"/>
    <property type="match status" value="1"/>
</dbReference>
<feature type="coiled-coil region" evidence="5">
    <location>
        <begin position="1788"/>
        <end position="1874"/>
    </location>
</feature>
<feature type="coiled-coil region" evidence="5">
    <location>
        <begin position="2579"/>
        <end position="2613"/>
    </location>
</feature>
<dbReference type="SMART" id="SM00459">
    <property type="entry name" value="Sorb"/>
    <property type="match status" value="1"/>
</dbReference>
<feature type="compositionally biased region" description="Low complexity" evidence="6">
    <location>
        <begin position="440"/>
        <end position="456"/>
    </location>
</feature>
<name>A0A921YRN3_MANSE</name>
<feature type="region of interest" description="Disordered" evidence="6">
    <location>
        <begin position="68"/>
        <end position="88"/>
    </location>
</feature>
<evidence type="ECO:0000256" key="4">
    <source>
        <dbReference type="PROSITE-ProRule" id="PRU00192"/>
    </source>
</evidence>
<keyword evidence="2 4" id="KW-0728">SH3 domain</keyword>
<feature type="compositionally biased region" description="Polar residues" evidence="6">
    <location>
        <begin position="534"/>
        <end position="563"/>
    </location>
</feature>
<feature type="domain" description="SoHo" evidence="9">
    <location>
        <begin position="647"/>
        <end position="707"/>
    </location>
</feature>
<feature type="compositionally biased region" description="Polar residues" evidence="6">
    <location>
        <begin position="3258"/>
        <end position="3268"/>
    </location>
</feature>
<reference evidence="10" key="2">
    <citation type="submission" date="2020-12" db="EMBL/GenBank/DDBJ databases">
        <authorList>
            <person name="Kanost M."/>
        </authorList>
    </citation>
    <scope>NUCLEOTIDE SEQUENCE</scope>
</reference>
<dbReference type="PROSITE" id="PS50002">
    <property type="entry name" value="SH3"/>
    <property type="match status" value="3"/>
</dbReference>
<dbReference type="GO" id="GO:0070161">
    <property type="term" value="C:anchoring junction"/>
    <property type="evidence" value="ECO:0007669"/>
    <property type="project" value="UniProtKB-SubCell"/>
</dbReference>
<feature type="region of interest" description="Disordered" evidence="6">
    <location>
        <begin position="345"/>
        <end position="662"/>
    </location>
</feature>
<feature type="region of interest" description="Disordered" evidence="6">
    <location>
        <begin position="895"/>
        <end position="938"/>
    </location>
</feature>
<feature type="region of interest" description="Disordered" evidence="6">
    <location>
        <begin position="3246"/>
        <end position="3268"/>
    </location>
</feature>
<feature type="coiled-coil region" evidence="5">
    <location>
        <begin position="2796"/>
        <end position="3030"/>
    </location>
</feature>
<comment type="subcellular location">
    <subcellularLocation>
        <location evidence="1">Cell junction</location>
    </subcellularLocation>
</comment>
<feature type="region of interest" description="Disordered" evidence="6">
    <location>
        <begin position="727"/>
        <end position="762"/>
    </location>
</feature>
<feature type="region of interest" description="Disordered" evidence="6">
    <location>
        <begin position="1421"/>
        <end position="1450"/>
    </location>
</feature>
<evidence type="ECO:0000256" key="1">
    <source>
        <dbReference type="ARBA" id="ARBA00004282"/>
    </source>
</evidence>
<feature type="compositionally biased region" description="Polar residues" evidence="6">
    <location>
        <begin position="393"/>
        <end position="425"/>
    </location>
</feature>
<keyword evidence="5" id="KW-0175">Coiled coil</keyword>
<dbReference type="Pfam" id="PF00595">
    <property type="entry name" value="PDZ"/>
    <property type="match status" value="1"/>
</dbReference>
<dbReference type="InterPro" id="IPR003127">
    <property type="entry name" value="SoHo_dom"/>
</dbReference>
<dbReference type="Pfam" id="PF00018">
    <property type="entry name" value="SH3_1"/>
    <property type="match status" value="1"/>
</dbReference>
<feature type="compositionally biased region" description="Basic and acidic residues" evidence="6">
    <location>
        <begin position="346"/>
        <end position="378"/>
    </location>
</feature>
<feature type="domain" description="SH3" evidence="7">
    <location>
        <begin position="1087"/>
        <end position="1146"/>
    </location>
</feature>
<feature type="region of interest" description="Disordered" evidence="6">
    <location>
        <begin position="1"/>
        <end position="24"/>
    </location>
</feature>
<feature type="coiled-coil region" evidence="5">
    <location>
        <begin position="2310"/>
        <end position="2395"/>
    </location>
</feature>
<feature type="coiled-coil region" evidence="5">
    <location>
        <begin position="2125"/>
        <end position="2152"/>
    </location>
</feature>
<dbReference type="Proteomes" id="UP000791440">
    <property type="component" value="Unassembled WGS sequence"/>
</dbReference>
<feature type="coiled-coil region" evidence="5">
    <location>
        <begin position="3094"/>
        <end position="3237"/>
    </location>
</feature>
<dbReference type="InterPro" id="IPR001478">
    <property type="entry name" value="PDZ"/>
</dbReference>
<feature type="compositionally biased region" description="Basic and acidic residues" evidence="6">
    <location>
        <begin position="600"/>
        <end position="654"/>
    </location>
</feature>
<evidence type="ECO:0000313" key="11">
    <source>
        <dbReference type="Proteomes" id="UP000791440"/>
    </source>
</evidence>
<dbReference type="PROSITE" id="PS50106">
    <property type="entry name" value="PDZ"/>
    <property type="match status" value="1"/>
</dbReference>
<feature type="region of interest" description="Disordered" evidence="6">
    <location>
        <begin position="3409"/>
        <end position="3428"/>
    </location>
</feature>
<feature type="region of interest" description="Disordered" evidence="6">
    <location>
        <begin position="102"/>
        <end position="125"/>
    </location>
</feature>
<feature type="region of interest" description="Disordered" evidence="6">
    <location>
        <begin position="253"/>
        <end position="278"/>
    </location>
</feature>
<feature type="domain" description="PDZ" evidence="8">
    <location>
        <begin position="17"/>
        <end position="69"/>
    </location>
</feature>